<keyword evidence="3" id="KW-1185">Reference proteome</keyword>
<gene>
    <name evidence="2" type="ORF">HU137_01880</name>
</gene>
<dbReference type="InterPro" id="IPR002575">
    <property type="entry name" value="Aminoglycoside_PTrfase"/>
</dbReference>
<reference evidence="2 3" key="1">
    <citation type="submission" date="2020-07" db="EMBL/GenBank/DDBJ databases">
        <title>Moheibacter lacus sp. nov., a member of the family Flavobacteriaceae isolated from freshwater lake sediment.</title>
        <authorList>
            <person name="Liu Y."/>
        </authorList>
    </citation>
    <scope>NUCLEOTIDE SEQUENCE [LARGE SCALE GENOMIC DNA]</scope>
    <source>
        <strain evidence="2 3">BDHS18</strain>
    </source>
</reference>
<name>A0A838ZLT0_9FLAO</name>
<comment type="caution">
    <text evidence="2">The sequence shown here is derived from an EMBL/GenBank/DDBJ whole genome shotgun (WGS) entry which is preliminary data.</text>
</comment>
<dbReference type="Proteomes" id="UP000552241">
    <property type="component" value="Unassembled WGS sequence"/>
</dbReference>
<proteinExistence type="predicted"/>
<dbReference type="SUPFAM" id="SSF56112">
    <property type="entry name" value="Protein kinase-like (PK-like)"/>
    <property type="match status" value="1"/>
</dbReference>
<protein>
    <submittedName>
        <fullName evidence="2">Phosphotransferase</fullName>
    </submittedName>
</protein>
<evidence type="ECO:0000259" key="1">
    <source>
        <dbReference type="Pfam" id="PF01636"/>
    </source>
</evidence>
<keyword evidence="2" id="KW-0808">Transferase</keyword>
<evidence type="ECO:0000313" key="3">
    <source>
        <dbReference type="Proteomes" id="UP000552241"/>
    </source>
</evidence>
<feature type="domain" description="Aminoglycoside phosphotransferase" evidence="1">
    <location>
        <begin position="21"/>
        <end position="237"/>
    </location>
</feature>
<dbReference type="Gene3D" id="3.30.200.20">
    <property type="entry name" value="Phosphorylase Kinase, domain 1"/>
    <property type="match status" value="1"/>
</dbReference>
<dbReference type="Pfam" id="PF01636">
    <property type="entry name" value="APH"/>
    <property type="match status" value="1"/>
</dbReference>
<accession>A0A838ZLT0</accession>
<dbReference type="Gene3D" id="3.90.1200.10">
    <property type="match status" value="1"/>
</dbReference>
<dbReference type="InterPro" id="IPR011009">
    <property type="entry name" value="Kinase-like_dom_sf"/>
</dbReference>
<dbReference type="AlphaFoldDB" id="A0A838ZLT0"/>
<evidence type="ECO:0000313" key="2">
    <source>
        <dbReference type="EMBL" id="MBA5628516.1"/>
    </source>
</evidence>
<dbReference type="GO" id="GO:0016740">
    <property type="term" value="F:transferase activity"/>
    <property type="evidence" value="ECO:0007669"/>
    <property type="project" value="UniProtKB-KW"/>
</dbReference>
<dbReference type="EMBL" id="JACDZE010000001">
    <property type="protein sequence ID" value="MBA5628516.1"/>
    <property type="molecule type" value="Genomic_DNA"/>
</dbReference>
<dbReference type="RefSeq" id="WP_182042111.1">
    <property type="nucleotide sequence ID" value="NZ_JACDZE010000001.1"/>
</dbReference>
<sequence>MNEKIREFLNLHYNGEAVETLELLSGGGSSRKYYRFYNSDQSFILTESENVAENQTFIYFTEHFSKVIENLPEIFQVSDDFTLYVQSDFGNRTLLDVVLKSPDEAKVLYEKSIRQLARMQILGDENLDYSKSFSYPKFNSTLVLRDLFSFKNYFLNLLGIEFNQGKLIQDFEKFAYDFERIPEQYFVYRDFQSRNIMVHENEPYFIDYQGGLKGPVQYDLVSILWQAKTDLSEIWKEECYEIYVKKFIDLTRQDLDGIQFRKGYDLCVLERLLQVLGTYGFRGIYEGKKHFVESIGFGLKNLEKIKNYSVLENYPELKKIIIKLTETSTLQTIKQIIDERQIKH</sequence>
<organism evidence="2 3">
    <name type="scientific">Moheibacter lacus</name>
    <dbReference type="NCBI Taxonomy" id="2745851"/>
    <lineage>
        <taxon>Bacteria</taxon>
        <taxon>Pseudomonadati</taxon>
        <taxon>Bacteroidota</taxon>
        <taxon>Flavobacteriia</taxon>
        <taxon>Flavobacteriales</taxon>
        <taxon>Weeksellaceae</taxon>
        <taxon>Moheibacter</taxon>
    </lineage>
</organism>